<evidence type="ECO:0000256" key="1">
    <source>
        <dbReference type="ARBA" id="ARBA00004127"/>
    </source>
</evidence>
<feature type="signal peptide" evidence="13">
    <location>
        <begin position="1"/>
        <end position="20"/>
    </location>
</feature>
<dbReference type="OrthoDB" id="422086at2759"/>
<evidence type="ECO:0000256" key="13">
    <source>
        <dbReference type="SAM" id="SignalP"/>
    </source>
</evidence>
<dbReference type="EMBL" id="JAPQKL010000003">
    <property type="protein sequence ID" value="KAJ5139412.1"/>
    <property type="molecule type" value="Genomic_DNA"/>
</dbReference>
<reference evidence="14" key="1">
    <citation type="submission" date="2022-11" db="EMBL/GenBank/DDBJ databases">
        <authorList>
            <person name="Petersen C."/>
        </authorList>
    </citation>
    <scope>NUCLEOTIDE SEQUENCE</scope>
    <source>
        <strain evidence="14">IBT 22155</strain>
    </source>
</reference>
<keyword evidence="15" id="KW-1185">Reference proteome</keyword>
<dbReference type="PANTHER" id="PTHR12714">
    <property type="entry name" value="PROTEIN-S ISOPRENYLCYSTEINE O-METHYLTRANSFERASE"/>
    <property type="match status" value="1"/>
</dbReference>
<evidence type="ECO:0000256" key="8">
    <source>
        <dbReference type="ARBA" id="ARBA00023098"/>
    </source>
</evidence>
<feature type="chain" id="PRO_5040852891" evidence="13">
    <location>
        <begin position="21"/>
        <end position="225"/>
    </location>
</feature>
<keyword evidence="9 12" id="KW-0472">Membrane</keyword>
<dbReference type="Proteomes" id="UP001149079">
    <property type="component" value="Unassembled WGS sequence"/>
</dbReference>
<protein>
    <submittedName>
        <fullName evidence="14">Phospholipid methyltransferase</fullName>
    </submittedName>
</protein>
<evidence type="ECO:0000256" key="12">
    <source>
        <dbReference type="SAM" id="Phobius"/>
    </source>
</evidence>
<dbReference type="AlphaFoldDB" id="A0A9W9H657"/>
<gene>
    <name evidence="14" type="ORF">N7515_004260</name>
</gene>
<accession>A0A9W9H657</accession>
<keyword evidence="4" id="KW-0949">S-adenosyl-L-methionine</keyword>
<organism evidence="14 15">
    <name type="scientific">Penicillium bovifimosum</name>
    <dbReference type="NCBI Taxonomy" id="126998"/>
    <lineage>
        <taxon>Eukaryota</taxon>
        <taxon>Fungi</taxon>
        <taxon>Dikarya</taxon>
        <taxon>Ascomycota</taxon>
        <taxon>Pezizomycotina</taxon>
        <taxon>Eurotiomycetes</taxon>
        <taxon>Eurotiomycetidae</taxon>
        <taxon>Eurotiales</taxon>
        <taxon>Aspergillaceae</taxon>
        <taxon>Penicillium</taxon>
    </lineage>
</organism>
<feature type="transmembrane region" description="Helical" evidence="12">
    <location>
        <begin position="147"/>
        <end position="166"/>
    </location>
</feature>
<keyword evidence="8" id="KW-0443">Lipid metabolism</keyword>
<evidence type="ECO:0000256" key="9">
    <source>
        <dbReference type="ARBA" id="ARBA00023136"/>
    </source>
</evidence>
<dbReference type="GO" id="GO:0005783">
    <property type="term" value="C:endoplasmic reticulum"/>
    <property type="evidence" value="ECO:0007669"/>
    <property type="project" value="TreeGrafter"/>
</dbReference>
<keyword evidence="7 12" id="KW-1133">Transmembrane helix</keyword>
<evidence type="ECO:0000256" key="6">
    <source>
        <dbReference type="ARBA" id="ARBA00022824"/>
    </source>
</evidence>
<evidence type="ECO:0000256" key="7">
    <source>
        <dbReference type="ARBA" id="ARBA00022989"/>
    </source>
</evidence>
<dbReference type="Gene3D" id="1.20.120.1630">
    <property type="match status" value="1"/>
</dbReference>
<evidence type="ECO:0000256" key="2">
    <source>
        <dbReference type="ARBA" id="ARBA00022516"/>
    </source>
</evidence>
<keyword evidence="11" id="KW-1208">Phospholipid metabolism</keyword>
<sequence length="225" mass="24270">MGELSSVLLAAAMVAAGVLSAICATSPTPAPAQKSRQRDRLGIIAGTFPIIARRIALIVVMYHALLVVIPHYAPGRILQVCPQPQNLRPELFTWNICSITSLLLVYVGAYVRLSAYGGLGKFFTFHLTVPDHLVTTGIYRWVQHPSYTGAALVAIGITALFTRWGWHTRLLDPRVSSCSVAGVGIEHHGRGHRTRARGIGNKSAGRRRHAEAEVWAAVGGVAPLN</sequence>
<keyword evidence="13" id="KW-0732">Signal</keyword>
<name>A0A9W9H657_9EURO</name>
<dbReference type="GeneID" id="81404174"/>
<evidence type="ECO:0000313" key="14">
    <source>
        <dbReference type="EMBL" id="KAJ5139412.1"/>
    </source>
</evidence>
<evidence type="ECO:0000313" key="15">
    <source>
        <dbReference type="Proteomes" id="UP001149079"/>
    </source>
</evidence>
<keyword evidence="2" id="KW-0444">Lipid biosynthesis</keyword>
<evidence type="ECO:0000256" key="5">
    <source>
        <dbReference type="ARBA" id="ARBA00022692"/>
    </source>
</evidence>
<feature type="transmembrane region" description="Helical" evidence="12">
    <location>
        <begin position="44"/>
        <end position="70"/>
    </location>
</feature>
<reference evidence="14" key="2">
    <citation type="journal article" date="2023" name="IMA Fungus">
        <title>Comparative genomic study of the Penicillium genus elucidates a diverse pangenome and 15 lateral gene transfer events.</title>
        <authorList>
            <person name="Petersen C."/>
            <person name="Sorensen T."/>
            <person name="Nielsen M.R."/>
            <person name="Sondergaard T.E."/>
            <person name="Sorensen J.L."/>
            <person name="Fitzpatrick D.A."/>
            <person name="Frisvad J.C."/>
            <person name="Nielsen K.L."/>
        </authorList>
    </citation>
    <scope>NUCLEOTIDE SEQUENCE</scope>
    <source>
        <strain evidence="14">IBT 22155</strain>
    </source>
</reference>
<evidence type="ECO:0000256" key="3">
    <source>
        <dbReference type="ARBA" id="ARBA00022603"/>
    </source>
</evidence>
<dbReference type="PANTHER" id="PTHR12714:SF9">
    <property type="entry name" value="PROTEIN-S-ISOPRENYLCYSTEINE O-METHYLTRANSFERASE"/>
    <property type="match status" value="1"/>
</dbReference>
<keyword evidence="6" id="KW-0256">Endoplasmic reticulum</keyword>
<keyword evidence="3 14" id="KW-0808">Transferase</keyword>
<dbReference type="RefSeq" id="XP_056524061.1">
    <property type="nucleotide sequence ID" value="XM_056665004.1"/>
</dbReference>
<evidence type="ECO:0000256" key="11">
    <source>
        <dbReference type="ARBA" id="ARBA00023264"/>
    </source>
</evidence>
<keyword evidence="3 14" id="KW-0489">Methyltransferase</keyword>
<dbReference type="InterPro" id="IPR007318">
    <property type="entry name" value="Phopholipid_MeTrfase"/>
</dbReference>
<dbReference type="GO" id="GO:0004671">
    <property type="term" value="F:protein C-terminal S-isoprenylcysteine carboxyl O-methyltransferase activity"/>
    <property type="evidence" value="ECO:0007669"/>
    <property type="project" value="TreeGrafter"/>
</dbReference>
<dbReference type="GO" id="GO:0008654">
    <property type="term" value="P:phospholipid biosynthetic process"/>
    <property type="evidence" value="ECO:0007669"/>
    <property type="project" value="UniProtKB-KW"/>
</dbReference>
<dbReference type="GO" id="GO:0032259">
    <property type="term" value="P:methylation"/>
    <property type="evidence" value="ECO:0007669"/>
    <property type="project" value="UniProtKB-KW"/>
</dbReference>
<comment type="caution">
    <text evidence="14">The sequence shown here is derived from an EMBL/GenBank/DDBJ whole genome shotgun (WGS) entry which is preliminary data.</text>
</comment>
<feature type="transmembrane region" description="Helical" evidence="12">
    <location>
        <begin position="91"/>
        <end position="111"/>
    </location>
</feature>
<evidence type="ECO:0000256" key="4">
    <source>
        <dbReference type="ARBA" id="ARBA00022691"/>
    </source>
</evidence>
<comment type="subcellular location">
    <subcellularLocation>
        <location evidence="1">Endomembrane system</location>
        <topology evidence="1">Multi-pass membrane protein</topology>
    </subcellularLocation>
</comment>
<dbReference type="Pfam" id="PF04191">
    <property type="entry name" value="PEMT"/>
    <property type="match status" value="1"/>
</dbReference>
<evidence type="ECO:0000256" key="10">
    <source>
        <dbReference type="ARBA" id="ARBA00023209"/>
    </source>
</evidence>
<keyword evidence="5 12" id="KW-0812">Transmembrane</keyword>
<proteinExistence type="predicted"/>
<keyword evidence="10" id="KW-0594">Phospholipid biosynthesis</keyword>